<evidence type="ECO:0000256" key="1">
    <source>
        <dbReference type="SAM" id="MobiDB-lite"/>
    </source>
</evidence>
<feature type="transmembrane region" description="Helical" evidence="2">
    <location>
        <begin position="73"/>
        <end position="97"/>
    </location>
</feature>
<gene>
    <name evidence="3" type="ORF">OESDEN_03926</name>
</gene>
<keyword evidence="2" id="KW-0472">Membrane</keyword>
<feature type="region of interest" description="Disordered" evidence="1">
    <location>
        <begin position="1"/>
        <end position="32"/>
    </location>
</feature>
<protein>
    <submittedName>
        <fullName evidence="3">Uncharacterized protein</fullName>
    </submittedName>
</protein>
<keyword evidence="2" id="KW-0812">Transmembrane</keyword>
<accession>A0A0B1TJ64</accession>
<name>A0A0B1TJ64_OESDE</name>
<keyword evidence="2" id="KW-1133">Transmembrane helix</keyword>
<evidence type="ECO:0000313" key="3">
    <source>
        <dbReference type="EMBL" id="KHJ96116.1"/>
    </source>
</evidence>
<evidence type="ECO:0000313" key="4">
    <source>
        <dbReference type="Proteomes" id="UP000053660"/>
    </source>
</evidence>
<reference evidence="3 4" key="1">
    <citation type="submission" date="2014-03" db="EMBL/GenBank/DDBJ databases">
        <title>Draft genome of the hookworm Oesophagostomum dentatum.</title>
        <authorList>
            <person name="Mitreva M."/>
        </authorList>
    </citation>
    <scope>NUCLEOTIDE SEQUENCE [LARGE SCALE GENOMIC DNA]</scope>
    <source>
        <strain evidence="3 4">OD-Hann</strain>
    </source>
</reference>
<dbReference type="Proteomes" id="UP000053660">
    <property type="component" value="Unassembled WGS sequence"/>
</dbReference>
<dbReference type="EMBL" id="KN549759">
    <property type="protein sequence ID" value="KHJ96116.1"/>
    <property type="molecule type" value="Genomic_DNA"/>
</dbReference>
<feature type="compositionally biased region" description="Basic and acidic residues" evidence="1">
    <location>
        <begin position="21"/>
        <end position="32"/>
    </location>
</feature>
<dbReference type="AlphaFoldDB" id="A0A0B1TJ64"/>
<sequence>MFRPGDDVDLSSERGTTMGAVDDKGQKASKEKLSKELSKEIMEREKKLEHTIPLDIKPYKEPMLLKVCHTTTLVLLVLSFVLMALTVIQFVDIFVWLPLLMGEKD</sequence>
<organism evidence="3 4">
    <name type="scientific">Oesophagostomum dentatum</name>
    <name type="common">Nodular worm</name>
    <dbReference type="NCBI Taxonomy" id="61180"/>
    <lineage>
        <taxon>Eukaryota</taxon>
        <taxon>Metazoa</taxon>
        <taxon>Ecdysozoa</taxon>
        <taxon>Nematoda</taxon>
        <taxon>Chromadorea</taxon>
        <taxon>Rhabditida</taxon>
        <taxon>Rhabditina</taxon>
        <taxon>Rhabditomorpha</taxon>
        <taxon>Strongyloidea</taxon>
        <taxon>Strongylidae</taxon>
        <taxon>Oesophagostomum</taxon>
    </lineage>
</organism>
<proteinExistence type="predicted"/>
<evidence type="ECO:0000256" key="2">
    <source>
        <dbReference type="SAM" id="Phobius"/>
    </source>
</evidence>
<keyword evidence="4" id="KW-1185">Reference proteome</keyword>